<keyword evidence="3" id="KW-1185">Reference proteome</keyword>
<sequence length="181" mass="19827">MTSLDLQTLTLPSRSTIHITRTSTIIATLQTLTPTTSPTPVLAADTPPTIPPLPSNFATPEPTAHQATPTIAVLTLFFVLLLAASLLCALLYFIVLRIRGKCTNCIPLEDELHKWKMGELMPVTRRMVDARMRKLDEENAVEGTTGAMDAQAAPYRQRMRMESLRTLEGRAGSVRASLGEV</sequence>
<organism evidence="2 3">
    <name type="scientific">Epicoccum nigrum</name>
    <name type="common">Soil fungus</name>
    <name type="synonym">Epicoccum purpurascens</name>
    <dbReference type="NCBI Taxonomy" id="105696"/>
    <lineage>
        <taxon>Eukaryota</taxon>
        <taxon>Fungi</taxon>
        <taxon>Dikarya</taxon>
        <taxon>Ascomycota</taxon>
        <taxon>Pezizomycotina</taxon>
        <taxon>Dothideomycetes</taxon>
        <taxon>Pleosporomycetidae</taxon>
        <taxon>Pleosporales</taxon>
        <taxon>Pleosporineae</taxon>
        <taxon>Didymellaceae</taxon>
        <taxon>Epicoccum</taxon>
    </lineage>
</organism>
<evidence type="ECO:0000313" key="2">
    <source>
        <dbReference type="EMBL" id="OSS52918.1"/>
    </source>
</evidence>
<proteinExistence type="predicted"/>
<keyword evidence="1" id="KW-0472">Membrane</keyword>
<keyword evidence="1" id="KW-1133">Transmembrane helix</keyword>
<protein>
    <submittedName>
        <fullName evidence="2">Uncharacterized protein</fullName>
    </submittedName>
</protein>
<gene>
    <name evidence="2" type="ORF">B5807_02818</name>
</gene>
<feature type="transmembrane region" description="Helical" evidence="1">
    <location>
        <begin position="71"/>
        <end position="94"/>
    </location>
</feature>
<keyword evidence="1" id="KW-0812">Transmembrane</keyword>
<evidence type="ECO:0000313" key="3">
    <source>
        <dbReference type="Proteomes" id="UP000193240"/>
    </source>
</evidence>
<dbReference type="EMBL" id="KZ107839">
    <property type="protein sequence ID" value="OSS52918.1"/>
    <property type="molecule type" value="Genomic_DNA"/>
</dbReference>
<dbReference type="Proteomes" id="UP000193240">
    <property type="component" value="Unassembled WGS sequence"/>
</dbReference>
<evidence type="ECO:0000256" key="1">
    <source>
        <dbReference type="SAM" id="Phobius"/>
    </source>
</evidence>
<accession>A0A1Y2MCF0</accession>
<name>A0A1Y2MCF0_EPING</name>
<dbReference type="AlphaFoldDB" id="A0A1Y2MCF0"/>
<reference evidence="2 3" key="1">
    <citation type="journal article" date="2017" name="Genome Announc.">
        <title>Genome sequence of the saprophytic ascomycete Epicoccum nigrum ICMP 19927 strain isolated from New Zealand.</title>
        <authorList>
            <person name="Fokin M."/>
            <person name="Fleetwood D."/>
            <person name="Weir B.S."/>
            <person name="Villas-Boas S.G."/>
        </authorList>
    </citation>
    <scope>NUCLEOTIDE SEQUENCE [LARGE SCALE GENOMIC DNA]</scope>
    <source>
        <strain evidence="2 3">ICMP 19927</strain>
    </source>
</reference>
<dbReference type="InParanoid" id="A0A1Y2MCF0"/>